<organism evidence="2 3">
    <name type="scientific">Halorarum halophilum</name>
    <dbReference type="NCBI Taxonomy" id="2743090"/>
    <lineage>
        <taxon>Archaea</taxon>
        <taxon>Methanobacteriati</taxon>
        <taxon>Methanobacteriota</taxon>
        <taxon>Stenosarchaea group</taxon>
        <taxon>Halobacteria</taxon>
        <taxon>Halobacteriales</taxon>
        <taxon>Haloferacaceae</taxon>
        <taxon>Halorarum</taxon>
    </lineage>
</organism>
<sequence length="241" mass="25383">MSDTDADPGDGGETGDAGFDKEAEREKLREKFARDDEKRESTRRMSDLLLKGATMTNRHCDVCGDPLFRQNGQEFCVTCRAEGRDPQAQAHSEEADASSADRRDRPAEPSSGDSSTEAPAPDERTPTDRTTGDDALAGQPTDGSAGRSTDDAPATGQHVGGHRRAPPSQAGSSNDQRPAPSPPTTPKDTGQSGDVDRAREALVAALSRHAAAGADTDDPRVARDHLAAAREAAAALSALRR</sequence>
<gene>
    <name evidence="2" type="ORF">HUG10_13345</name>
</gene>
<dbReference type="OrthoDB" id="26305at2157"/>
<protein>
    <recommendedName>
        <fullName evidence="4">Sjogren's syndrome/scleroderma autoantigen 1 (Autoantigen p27)</fullName>
    </recommendedName>
</protein>
<evidence type="ECO:0000313" key="2">
    <source>
        <dbReference type="EMBL" id="QLG28473.1"/>
    </source>
</evidence>
<evidence type="ECO:0008006" key="4">
    <source>
        <dbReference type="Google" id="ProtNLM"/>
    </source>
</evidence>
<dbReference type="Proteomes" id="UP000509750">
    <property type="component" value="Chromosome"/>
</dbReference>
<dbReference type="InterPro" id="IPR051888">
    <property type="entry name" value="UPF0148_domain"/>
</dbReference>
<feature type="compositionally biased region" description="Basic and acidic residues" evidence="1">
    <location>
        <begin position="18"/>
        <end position="46"/>
    </location>
</feature>
<feature type="compositionally biased region" description="Basic and acidic residues" evidence="1">
    <location>
        <begin position="121"/>
        <end position="132"/>
    </location>
</feature>
<reference evidence="2 3" key="1">
    <citation type="submission" date="2020-07" db="EMBL/GenBank/DDBJ databases">
        <title>Gai3-2, isolated from salt lake.</title>
        <authorList>
            <person name="Cui H."/>
            <person name="Shi X."/>
        </authorList>
    </citation>
    <scope>NUCLEOTIDE SEQUENCE [LARGE SCALE GENOMIC DNA]</scope>
    <source>
        <strain evidence="2 3">Gai3-2</strain>
    </source>
</reference>
<evidence type="ECO:0000313" key="3">
    <source>
        <dbReference type="Proteomes" id="UP000509750"/>
    </source>
</evidence>
<accession>A0A7D5H1E2</accession>
<dbReference type="GeneID" id="56029836"/>
<feature type="region of interest" description="Disordered" evidence="1">
    <location>
        <begin position="83"/>
        <end position="200"/>
    </location>
</feature>
<dbReference type="Pfam" id="PF06677">
    <property type="entry name" value="Auto_anti-p27"/>
    <property type="match status" value="1"/>
</dbReference>
<feature type="compositionally biased region" description="Acidic residues" evidence="1">
    <location>
        <begin position="1"/>
        <end position="10"/>
    </location>
</feature>
<dbReference type="EMBL" id="CP058529">
    <property type="protein sequence ID" value="QLG28473.1"/>
    <property type="molecule type" value="Genomic_DNA"/>
</dbReference>
<keyword evidence="3" id="KW-1185">Reference proteome</keyword>
<dbReference type="RefSeq" id="WP_179170048.1">
    <property type="nucleotide sequence ID" value="NZ_CP058529.1"/>
</dbReference>
<evidence type="ECO:0000256" key="1">
    <source>
        <dbReference type="SAM" id="MobiDB-lite"/>
    </source>
</evidence>
<dbReference type="InterPro" id="IPR009563">
    <property type="entry name" value="SSSCA1"/>
</dbReference>
<dbReference type="PANTHER" id="PTHR16537:SF1">
    <property type="entry name" value="PROTEIN ZNRD2"/>
    <property type="match status" value="1"/>
</dbReference>
<feature type="compositionally biased region" description="Basic and acidic residues" evidence="1">
    <location>
        <begin position="83"/>
        <end position="107"/>
    </location>
</feature>
<feature type="region of interest" description="Disordered" evidence="1">
    <location>
        <begin position="1"/>
        <end position="67"/>
    </location>
</feature>
<dbReference type="AlphaFoldDB" id="A0A7D5H1E2"/>
<proteinExistence type="predicted"/>
<dbReference type="PANTHER" id="PTHR16537">
    <property type="entry name" value="SJOEGREN SYNDROME/SCLERODERMA AUTOANTIGEN 1"/>
    <property type="match status" value="1"/>
</dbReference>
<dbReference type="KEGG" id="halg:HUG10_13345"/>
<name>A0A7D5H1E2_9EURY</name>